<sequence>MSLLLKLFLTANLIKASGYGMNPLYKFFKINNMGYVCHLLSNFLGYTNISEEDIQKHAELVWEITTKNEVFKNMIRDKKYIKDLQKMKTAYLKYILKVTFKTDWREPLEFIVLNEAERLFTYNMLWVALDSHNMYNSCYNNVIYNMIPIEESVRNIIYQNICYKQIGKDKLPLVILKKCRGFTSFYDFCYDFDDRVKPLKNLKINQEEVLGAICNNDTYEFKDVFVPNVDNFTELCNTEYNTDPEIAEIVTKFCSYQKSTLNVEIVEDIKDFTNIKNNSETENIEKTPDLYNFKSLVKN</sequence>
<protein>
    <submittedName>
        <fullName evidence="2">Membrane protein</fullName>
    </submittedName>
</protein>
<reference evidence="2" key="1">
    <citation type="journal article" date="2024" name="BMC Genomics">
        <title>Functional annotation of a divergent genome using sequence and structure-based similarity.</title>
        <authorList>
            <person name="Svedberg D."/>
            <person name="Winiger R.R."/>
            <person name="Berg A."/>
            <person name="Sharma H."/>
            <person name="Tellgren-Roth C."/>
            <person name="Debrunner-Vossbrinck B.A."/>
            <person name="Vossbrinck C.R."/>
            <person name="Barandun J."/>
        </authorList>
    </citation>
    <scope>NUCLEOTIDE SEQUENCE</scope>
    <source>
        <strain evidence="2">Illinois isolate</strain>
    </source>
</reference>
<proteinExistence type="predicted"/>
<organism evidence="2 3">
    <name type="scientific">Vairimorpha necatrix</name>
    <dbReference type="NCBI Taxonomy" id="6039"/>
    <lineage>
        <taxon>Eukaryota</taxon>
        <taxon>Fungi</taxon>
        <taxon>Fungi incertae sedis</taxon>
        <taxon>Microsporidia</taxon>
        <taxon>Nosematidae</taxon>
        <taxon>Vairimorpha</taxon>
    </lineage>
</organism>
<dbReference type="Proteomes" id="UP001334084">
    <property type="component" value="Chromosome 1"/>
</dbReference>
<feature type="signal peptide" evidence="1">
    <location>
        <begin position="1"/>
        <end position="18"/>
    </location>
</feature>
<dbReference type="GeneID" id="90540224"/>
<accession>A0AAX4J928</accession>
<keyword evidence="3" id="KW-1185">Reference proteome</keyword>
<gene>
    <name evidence="2" type="ORF">VNE69_01360</name>
</gene>
<feature type="chain" id="PRO_5043668504" evidence="1">
    <location>
        <begin position="19"/>
        <end position="299"/>
    </location>
</feature>
<evidence type="ECO:0000313" key="2">
    <source>
        <dbReference type="EMBL" id="WUR02423.1"/>
    </source>
</evidence>
<dbReference type="RefSeq" id="XP_065328568.1">
    <property type="nucleotide sequence ID" value="XM_065472496.1"/>
</dbReference>
<keyword evidence="1" id="KW-0732">Signal</keyword>
<dbReference type="EMBL" id="CP142726">
    <property type="protein sequence ID" value="WUR02423.1"/>
    <property type="molecule type" value="Genomic_DNA"/>
</dbReference>
<evidence type="ECO:0000313" key="3">
    <source>
        <dbReference type="Proteomes" id="UP001334084"/>
    </source>
</evidence>
<evidence type="ECO:0000256" key="1">
    <source>
        <dbReference type="SAM" id="SignalP"/>
    </source>
</evidence>
<dbReference type="KEGG" id="vnx:VNE69_01360"/>
<name>A0AAX4J928_9MICR</name>
<dbReference type="AlphaFoldDB" id="A0AAX4J928"/>